<protein>
    <recommendedName>
        <fullName evidence="4">Single domain-containing protein</fullName>
    </recommendedName>
</protein>
<dbReference type="OrthoDB" id="7390288at2759"/>
<organism evidence="5 6">
    <name type="scientific">Pseudolycoriella hygida</name>
    <dbReference type="NCBI Taxonomy" id="35572"/>
    <lineage>
        <taxon>Eukaryota</taxon>
        <taxon>Metazoa</taxon>
        <taxon>Ecdysozoa</taxon>
        <taxon>Arthropoda</taxon>
        <taxon>Hexapoda</taxon>
        <taxon>Insecta</taxon>
        <taxon>Pterygota</taxon>
        <taxon>Neoptera</taxon>
        <taxon>Endopterygota</taxon>
        <taxon>Diptera</taxon>
        <taxon>Nematocera</taxon>
        <taxon>Sciaroidea</taxon>
        <taxon>Sciaridae</taxon>
        <taxon>Pseudolycoriella</taxon>
    </lineage>
</organism>
<evidence type="ECO:0000256" key="3">
    <source>
        <dbReference type="SAM" id="SignalP"/>
    </source>
</evidence>
<accession>A0A9Q0N6V8</accession>
<dbReference type="Proteomes" id="UP001151699">
    <property type="component" value="Chromosome B"/>
</dbReference>
<evidence type="ECO:0000313" key="5">
    <source>
        <dbReference type="EMBL" id="KAJ6644647.1"/>
    </source>
</evidence>
<keyword evidence="2" id="KW-0964">Secreted</keyword>
<feature type="domain" description="Single" evidence="4">
    <location>
        <begin position="37"/>
        <end position="103"/>
    </location>
</feature>
<dbReference type="PANTHER" id="PTHR39957">
    <property type="entry name" value="AT09846P1-RELATED"/>
    <property type="match status" value="1"/>
</dbReference>
<keyword evidence="6" id="KW-1185">Reference proteome</keyword>
<evidence type="ECO:0000256" key="1">
    <source>
        <dbReference type="ARBA" id="ARBA00004613"/>
    </source>
</evidence>
<sequence>MLLKSIMCLFILGFVCSAYGAQYHTQSYQHPDYPGQCYDKEINEPVPVGKTSSNRMGCKWQECQPDFSFAVSSCAPVGEPKGCKATEPDFSKEYPKCCPQLICS</sequence>
<dbReference type="EMBL" id="WJQU01000002">
    <property type="protein sequence ID" value="KAJ6644647.1"/>
    <property type="molecule type" value="Genomic_DNA"/>
</dbReference>
<dbReference type="InterPro" id="IPR029277">
    <property type="entry name" value="SVWC_dom"/>
</dbReference>
<gene>
    <name evidence="5" type="ORF">Bhyg_09616</name>
</gene>
<evidence type="ECO:0000259" key="4">
    <source>
        <dbReference type="SMART" id="SM01318"/>
    </source>
</evidence>
<evidence type="ECO:0000313" key="6">
    <source>
        <dbReference type="Proteomes" id="UP001151699"/>
    </source>
</evidence>
<proteinExistence type="predicted"/>
<name>A0A9Q0N6V8_9DIPT</name>
<feature type="chain" id="PRO_5040237455" description="Single domain-containing protein" evidence="3">
    <location>
        <begin position="18"/>
        <end position="104"/>
    </location>
</feature>
<dbReference type="GO" id="GO:0005576">
    <property type="term" value="C:extracellular region"/>
    <property type="evidence" value="ECO:0007669"/>
    <property type="project" value="UniProtKB-SubCell"/>
</dbReference>
<feature type="signal peptide" evidence="3">
    <location>
        <begin position="1"/>
        <end position="17"/>
    </location>
</feature>
<dbReference type="AlphaFoldDB" id="A0A9Q0N6V8"/>
<evidence type="ECO:0000256" key="2">
    <source>
        <dbReference type="ARBA" id="ARBA00022525"/>
    </source>
</evidence>
<dbReference type="SMART" id="SM01318">
    <property type="entry name" value="SVWC"/>
    <property type="match status" value="1"/>
</dbReference>
<dbReference type="Pfam" id="PF15430">
    <property type="entry name" value="SVWC"/>
    <property type="match status" value="1"/>
</dbReference>
<reference evidence="5" key="1">
    <citation type="submission" date="2022-07" db="EMBL/GenBank/DDBJ databases">
        <authorList>
            <person name="Trinca V."/>
            <person name="Uliana J.V.C."/>
            <person name="Torres T.T."/>
            <person name="Ward R.J."/>
            <person name="Monesi N."/>
        </authorList>
    </citation>
    <scope>NUCLEOTIDE SEQUENCE</scope>
    <source>
        <strain evidence="5">HSMRA1968</strain>
        <tissue evidence="5">Whole embryos</tissue>
    </source>
</reference>
<dbReference type="PANTHER" id="PTHR39957:SF2">
    <property type="entry name" value="GEO11553P1"/>
    <property type="match status" value="1"/>
</dbReference>
<dbReference type="InterPro" id="IPR053308">
    <property type="entry name" value="Vago-like"/>
</dbReference>
<keyword evidence="3" id="KW-0732">Signal</keyword>
<comment type="subcellular location">
    <subcellularLocation>
        <location evidence="1">Secreted</location>
    </subcellularLocation>
</comment>
<comment type="caution">
    <text evidence="5">The sequence shown here is derived from an EMBL/GenBank/DDBJ whole genome shotgun (WGS) entry which is preliminary data.</text>
</comment>